<protein>
    <submittedName>
        <fullName evidence="6">Amino acid adenylation domain-containing protein</fullName>
    </submittedName>
</protein>
<keyword evidence="7" id="KW-1185">Reference proteome</keyword>
<feature type="domain" description="Carrier" evidence="5">
    <location>
        <begin position="2079"/>
        <end position="2154"/>
    </location>
</feature>
<dbReference type="Gene3D" id="3.30.559.30">
    <property type="entry name" value="Nonribosomal peptide synthetase, condensation domain"/>
    <property type="match status" value="2"/>
</dbReference>
<dbReference type="PROSITE" id="PS00012">
    <property type="entry name" value="PHOSPHOPANTETHEINE"/>
    <property type="match status" value="2"/>
</dbReference>
<dbReference type="InterPro" id="IPR020845">
    <property type="entry name" value="AMP-binding_CS"/>
</dbReference>
<evidence type="ECO:0000313" key="7">
    <source>
        <dbReference type="Proteomes" id="UP001152755"/>
    </source>
</evidence>
<dbReference type="InterPro" id="IPR010071">
    <property type="entry name" value="AA_adenyl_dom"/>
</dbReference>
<dbReference type="FunFam" id="3.40.50.12780:FF:000012">
    <property type="entry name" value="Non-ribosomal peptide synthetase"/>
    <property type="match status" value="1"/>
</dbReference>
<dbReference type="PANTHER" id="PTHR45527">
    <property type="entry name" value="NONRIBOSOMAL PEPTIDE SYNTHETASE"/>
    <property type="match status" value="1"/>
</dbReference>
<dbReference type="Gene3D" id="3.30.559.10">
    <property type="entry name" value="Chloramphenicol acetyltransferase-like domain"/>
    <property type="match status" value="2"/>
</dbReference>
<dbReference type="Gene3D" id="2.30.38.10">
    <property type="entry name" value="Luciferase, Domain 3"/>
    <property type="match status" value="2"/>
</dbReference>
<dbReference type="Pfam" id="PF13193">
    <property type="entry name" value="AMP-binding_C"/>
    <property type="match status" value="2"/>
</dbReference>
<dbReference type="InterPro" id="IPR023213">
    <property type="entry name" value="CAT-like_dom_sf"/>
</dbReference>
<sequence>MTIGEHRPTTQRSAALADRRAALLQRRIAQSRLGSAPEPTASGPRDLGVRHPLAPAQQRMWFLQHLSPDDTTLNVCTAYTLTGPLDVERLHRALAHVIARHDILRTTYHQDDAGAPCQQVDGDTAPDWAFHDLADGADPARRLRELARAAFARPYRLERDHPLRAVLARTGPDEHVLVLVVHHVAWDDDCWGVFFGDLTRAYLADTAAGFDTAADLETARAGAVHLLDVEVLAGRDTDTGAAEGADLDYWRGTLVGLPEPIELPGEPAGARTASTAARHLERPLRADLMDRVRALARAEGATPFMVLLAAFDAVAHRYTGADDFLVATPVVNRRGEAEGALGYFGNTVVLRARVRPRDTFRELLHRTREMCLGAFAHQQLGIDRLVQQVGAERGAGIESLIRLSFGARSADGAGFCPPGIGCARADLRSAVAQVPVGVMVEFGGADGATLEFEHQVEVIDDAVAANWSRHLATFLESALAAPDSAIAALDLLGEDRVAALELSTGPRLFGGTATTLVELVERQAAVTPDAVALVADTERITYAQLDTRANRLARRLIAQGIGPEDLVALAYPRSPEMVVAAVATLKAGAAYLPIDPDYPADRIEYMLADAAPALQLGPDDAESAAAGFPDTAPTDADRTAPLRPDNIAYVIYTSGSTGRPKGVPVSHRAIVEHLTWLDEEYAPGPDDVLLQVASTSFDVSVGEIFGALVTGGRLVIPRPDGLQDIGYLTALLRDEAVTTMHFVPSLLGLLLQLPGIEEWTSLRRIPIGGEALPGELADAFHRTFDAQLHNFYGPTEATLAATRYPVEGPQGTRVAPIGSPKANTEVYLLDASLQLAPTGVIGEIYIGGSQLARGYLGRRALTAERFVADPFVRGGRLYRTGDLARWNSEGQIEFVGRADEQVKIRGFRIELGEVQAAVASHPGVAQSAVAVHESPELGRSLAAYVLPVGAPIPFEQLRSHVAGRLPAHMVPTAYATVDAIPLTPNGKLDRRALPTPQPVAAGDSRDPQGPVEIALCAIFADSLGRERVGVDESFFDLGGHSLLATRLVARLRADFGVEVTVREAFDAPTVAGLAALIEAKRAAFPDAATRPPLVRADRPDELPLSYAQLRQWFLYRMEGANPTYNIPFAARIDGPLDVAALTAAVGDVVARHEILRTTYPDRDGTPRQQISAPAPVPIPVHDVVETDLDAELKRLGDHTFELDRDLPLRVTLLRLGPDRHVLSLLLHHIAGDEWSAPVLLGDLTAAYRARRTGTPPQWEPPQVQYADYALWQRELLGLDREPGADPEPDSVGADQIAYWRDTLAGLPDDTAVLRDRPRPAVASARGDTVEFTVPRAIRDSLTTMGRSCGASDFMVLQTAVATLLARLGAGDDVPLGTPIAGRTEHGLASLIGFFVNTVVVRNDLSGDPTPTVAVTRARDAALGAYAHQDLPFERLVDALRPDRSLSRHPVFQVLVQVREAGELSGAFGGDEQTRLTAIEPRFDTAKFDLTFDFCAVASGTWQGGINFRTDLYDRATIEAMATRLLRVLAAFATEPDRTIGSLDLLGDDERRQVLGELSRSRDTTATAPRTVVELLETSRVVADPDRAALRCNDSELTYGQLYDRADRLAAVLRGHGAGPETVVALAVPRSIDMVVAFVATMRSGAAFLPLDLRYPAQRLAQMIDRAGPVCVVTTSEAAGSLPDGAAPLLLDTVDLEQVAPAAPATVHPDNAAYCLYTSGSTGVPKGVLGTHGAMAGRLAWQPELFPVRAVDAAGRDTDTRLAQGSLSFLDGGLELLAGLAAGATLVVADDAQARDLEALAGLIRSHPIGQVTAVSSAVTALVESAPDAVASVPRWVCSGEPLTGSLLSGLRRVAPGGEVVNGYGATETAGSIVRGVIDDRVKVGRPVPGVQILLLDERLRPVPRGMVGEVYVAGDQLARGYWAQSGVTGARFVANPYPATPGERLYRTGDRGRWNDGGDLEFAGRTDHQVKVRGFRIELAEVEAALRGAPGVTAAAARTWELGGASSLAGYVVLDTGVDEAAGADPVDAVRSHLSRTLPGYMVPSSLTVLGTMPLTGSGKLDRLALPEPRVRTGGAAEPPRTDTERILAALLRDLLAPAGEVGRGDGFFALGGDSILSIQLAGRARAEGLTISPQLIFENPTVAELAAACDRAAEDTAAVADTAQPEPPSAPMSASGLDTDALAALRASWSNR</sequence>
<dbReference type="CDD" id="cd19540">
    <property type="entry name" value="LCL_NRPS-like"/>
    <property type="match status" value="1"/>
</dbReference>
<feature type="domain" description="Carrier" evidence="5">
    <location>
        <begin position="1006"/>
        <end position="1081"/>
    </location>
</feature>
<keyword evidence="3" id="KW-0597">Phosphoprotein</keyword>
<dbReference type="Pfam" id="PF00668">
    <property type="entry name" value="Condensation"/>
    <property type="match status" value="2"/>
</dbReference>
<dbReference type="InterPro" id="IPR006162">
    <property type="entry name" value="Ppantetheine_attach_site"/>
</dbReference>
<feature type="region of interest" description="Disordered" evidence="4">
    <location>
        <begin position="2157"/>
        <end position="2178"/>
    </location>
</feature>
<dbReference type="EMBL" id="JANRHA010000004">
    <property type="protein sequence ID" value="MDG3014633.1"/>
    <property type="molecule type" value="Genomic_DNA"/>
</dbReference>
<evidence type="ECO:0000256" key="3">
    <source>
        <dbReference type="ARBA" id="ARBA00022553"/>
    </source>
</evidence>
<dbReference type="InterPro" id="IPR036736">
    <property type="entry name" value="ACP-like_sf"/>
</dbReference>
<dbReference type="RefSeq" id="WP_332519669.1">
    <property type="nucleotide sequence ID" value="NZ_JANRHA010000004.1"/>
</dbReference>
<dbReference type="NCBIfam" id="TIGR01733">
    <property type="entry name" value="AA-adenyl-dom"/>
    <property type="match status" value="2"/>
</dbReference>
<dbReference type="SUPFAM" id="SSF52777">
    <property type="entry name" value="CoA-dependent acyltransferases"/>
    <property type="match status" value="4"/>
</dbReference>
<dbReference type="Proteomes" id="UP001152755">
    <property type="component" value="Unassembled WGS sequence"/>
</dbReference>
<dbReference type="InterPro" id="IPR001242">
    <property type="entry name" value="Condensation_dom"/>
</dbReference>
<dbReference type="InterPro" id="IPR025110">
    <property type="entry name" value="AMP-bd_C"/>
</dbReference>
<evidence type="ECO:0000313" key="6">
    <source>
        <dbReference type="EMBL" id="MDG3014633.1"/>
    </source>
</evidence>
<dbReference type="FunFam" id="1.10.1200.10:FF:000016">
    <property type="entry name" value="Non-ribosomal peptide synthase"/>
    <property type="match status" value="1"/>
</dbReference>
<organism evidence="6 7">
    <name type="scientific">Speluncibacter jeojiensis</name>
    <dbReference type="NCBI Taxonomy" id="2710754"/>
    <lineage>
        <taxon>Bacteria</taxon>
        <taxon>Bacillati</taxon>
        <taxon>Actinomycetota</taxon>
        <taxon>Actinomycetes</taxon>
        <taxon>Mycobacteriales</taxon>
        <taxon>Speluncibacteraceae</taxon>
        <taxon>Speluncibacter</taxon>
    </lineage>
</organism>
<dbReference type="FunFam" id="2.30.38.10:FF:000001">
    <property type="entry name" value="Non-ribosomal peptide synthetase PvdI"/>
    <property type="match status" value="1"/>
</dbReference>
<dbReference type="Gene3D" id="3.30.300.30">
    <property type="match status" value="2"/>
</dbReference>
<dbReference type="GO" id="GO:0044550">
    <property type="term" value="P:secondary metabolite biosynthetic process"/>
    <property type="evidence" value="ECO:0007669"/>
    <property type="project" value="UniProtKB-ARBA"/>
</dbReference>
<proteinExistence type="predicted"/>
<evidence type="ECO:0000256" key="2">
    <source>
        <dbReference type="ARBA" id="ARBA00022450"/>
    </source>
</evidence>
<dbReference type="FunFam" id="3.30.300.30:FF:000010">
    <property type="entry name" value="Enterobactin synthetase component F"/>
    <property type="match status" value="1"/>
</dbReference>
<dbReference type="Gene3D" id="3.40.50.980">
    <property type="match status" value="4"/>
</dbReference>
<gene>
    <name evidence="6" type="ORF">NVS88_08690</name>
</gene>
<dbReference type="SMART" id="SM00823">
    <property type="entry name" value="PKS_PP"/>
    <property type="match status" value="2"/>
</dbReference>
<dbReference type="Pfam" id="PF00550">
    <property type="entry name" value="PP-binding"/>
    <property type="match status" value="2"/>
</dbReference>
<evidence type="ECO:0000256" key="4">
    <source>
        <dbReference type="SAM" id="MobiDB-lite"/>
    </source>
</evidence>
<dbReference type="FunFam" id="3.40.50.980:FF:000001">
    <property type="entry name" value="Non-ribosomal peptide synthetase"/>
    <property type="match status" value="2"/>
</dbReference>
<dbReference type="GO" id="GO:0031177">
    <property type="term" value="F:phosphopantetheine binding"/>
    <property type="evidence" value="ECO:0007669"/>
    <property type="project" value="InterPro"/>
</dbReference>
<dbReference type="CDD" id="cd19531">
    <property type="entry name" value="LCL_NRPS-like"/>
    <property type="match status" value="1"/>
</dbReference>
<dbReference type="CDD" id="cd17646">
    <property type="entry name" value="A_NRPS_AB3403-like"/>
    <property type="match status" value="1"/>
</dbReference>
<dbReference type="GO" id="GO:0005829">
    <property type="term" value="C:cytosol"/>
    <property type="evidence" value="ECO:0007669"/>
    <property type="project" value="TreeGrafter"/>
</dbReference>
<dbReference type="InterPro" id="IPR045851">
    <property type="entry name" value="AMP-bd_C_sf"/>
</dbReference>
<dbReference type="GO" id="GO:0072330">
    <property type="term" value="P:monocarboxylic acid biosynthetic process"/>
    <property type="evidence" value="ECO:0007669"/>
    <property type="project" value="UniProtKB-ARBA"/>
</dbReference>
<dbReference type="InterPro" id="IPR000873">
    <property type="entry name" value="AMP-dep_synth/lig_dom"/>
</dbReference>
<dbReference type="InterPro" id="IPR020806">
    <property type="entry name" value="PKS_PP-bd"/>
</dbReference>
<comment type="caution">
    <text evidence="6">The sequence shown here is derived from an EMBL/GenBank/DDBJ whole genome shotgun (WGS) entry which is preliminary data.</text>
</comment>
<comment type="cofactor">
    <cofactor evidence="1">
        <name>pantetheine 4'-phosphate</name>
        <dbReference type="ChEBI" id="CHEBI:47942"/>
    </cofactor>
</comment>
<reference evidence="6" key="1">
    <citation type="submission" date="2022-08" db="EMBL/GenBank/DDBJ databases">
        <title>Genome analysis of Corynebacteriales strain.</title>
        <authorList>
            <person name="Lee S.D."/>
        </authorList>
    </citation>
    <scope>NUCLEOTIDE SEQUENCE</scope>
    <source>
        <strain evidence="6">D3-21</strain>
    </source>
</reference>
<dbReference type="PANTHER" id="PTHR45527:SF1">
    <property type="entry name" value="FATTY ACID SYNTHASE"/>
    <property type="match status" value="1"/>
</dbReference>
<dbReference type="InterPro" id="IPR009081">
    <property type="entry name" value="PP-bd_ACP"/>
</dbReference>
<dbReference type="NCBIfam" id="NF003417">
    <property type="entry name" value="PRK04813.1"/>
    <property type="match status" value="2"/>
</dbReference>
<dbReference type="GO" id="GO:0008610">
    <property type="term" value="P:lipid biosynthetic process"/>
    <property type="evidence" value="ECO:0007669"/>
    <property type="project" value="UniProtKB-ARBA"/>
</dbReference>
<dbReference type="PROSITE" id="PS00455">
    <property type="entry name" value="AMP_BINDING"/>
    <property type="match status" value="1"/>
</dbReference>
<feature type="region of interest" description="Disordered" evidence="4">
    <location>
        <begin position="619"/>
        <end position="639"/>
    </location>
</feature>
<dbReference type="PROSITE" id="PS50075">
    <property type="entry name" value="CARRIER"/>
    <property type="match status" value="2"/>
</dbReference>
<dbReference type="GO" id="GO:0003824">
    <property type="term" value="F:catalytic activity"/>
    <property type="evidence" value="ECO:0007669"/>
    <property type="project" value="InterPro"/>
</dbReference>
<dbReference type="GO" id="GO:0043041">
    <property type="term" value="P:amino acid activation for nonribosomal peptide biosynthetic process"/>
    <property type="evidence" value="ECO:0007669"/>
    <property type="project" value="TreeGrafter"/>
</dbReference>
<dbReference type="Gene3D" id="1.10.1200.10">
    <property type="entry name" value="ACP-like"/>
    <property type="match status" value="2"/>
</dbReference>
<keyword evidence="2" id="KW-0596">Phosphopantetheine</keyword>
<evidence type="ECO:0000259" key="5">
    <source>
        <dbReference type="PROSITE" id="PS50075"/>
    </source>
</evidence>
<feature type="region of interest" description="Disordered" evidence="4">
    <location>
        <begin position="29"/>
        <end position="50"/>
    </location>
</feature>
<accession>A0A9X4RDI1</accession>
<dbReference type="SUPFAM" id="SSF56801">
    <property type="entry name" value="Acetyl-CoA synthetase-like"/>
    <property type="match status" value="2"/>
</dbReference>
<evidence type="ECO:0000256" key="1">
    <source>
        <dbReference type="ARBA" id="ARBA00001957"/>
    </source>
</evidence>
<dbReference type="SUPFAM" id="SSF47336">
    <property type="entry name" value="ACP-like"/>
    <property type="match status" value="2"/>
</dbReference>
<feature type="region of interest" description="Disordered" evidence="4">
    <location>
        <begin position="986"/>
        <end position="1006"/>
    </location>
</feature>
<dbReference type="CDD" id="cd05930">
    <property type="entry name" value="A_NRPS"/>
    <property type="match status" value="1"/>
</dbReference>
<dbReference type="Pfam" id="PF00501">
    <property type="entry name" value="AMP-binding"/>
    <property type="match status" value="2"/>
</dbReference>
<name>A0A9X4RDI1_9ACTN</name>